<name>D9J0R7_9CAUD</name>
<proteinExistence type="predicted"/>
<dbReference type="EMBL" id="HM242243">
    <property type="protein sequence ID" value="ADJ53154.1"/>
    <property type="molecule type" value="Genomic_DNA"/>
</dbReference>
<evidence type="ECO:0000313" key="1">
    <source>
        <dbReference type="EMBL" id="ADJ53154.1"/>
    </source>
</evidence>
<protein>
    <submittedName>
        <fullName evidence="1">Gp120</fullName>
    </submittedName>
</protein>
<dbReference type="Proteomes" id="UP000000331">
    <property type="component" value="Segment"/>
</dbReference>
<keyword evidence="2" id="KW-1185">Reference proteome</keyword>
<reference evidence="1 2" key="1">
    <citation type="journal article" date="2010" name="J. Bacteriol.">
        <title>Brochothrix thermosphacta bacteriophages feature heterogeneous and highly mosaic genomes and utilize unique prophage insertion sites.</title>
        <authorList>
            <person name="Kilcher S."/>
            <person name="Loessner M.J."/>
            <person name="Klumpp J."/>
        </authorList>
    </citation>
    <scope>NUCLEOTIDE SEQUENCE [LARGE SCALE GENOMIC DNA]</scope>
</reference>
<dbReference type="RefSeq" id="YP_004301453.1">
    <property type="nucleotide sequence ID" value="NC_015253.1"/>
</dbReference>
<dbReference type="GeneID" id="10359150"/>
<sequence>MSKSYVTTSGVLIYPGVIPNTSLRLVEVGDTKTSTSTPEYTSEFLALPIVPVSLDLKESVVTLRNVAQMGPQFTTHVLATDAQGDVNFMPVSDIPLAVKEQWLQHFSNASATLGIDIPTEPLEQEGKTFKPYIDLLPNGTVYIPKGEAILISHQEEDKDNDTASNR</sequence>
<dbReference type="KEGG" id="vg:10359150"/>
<accession>D9J0R7</accession>
<dbReference type="OrthoDB" id="21416at10239"/>
<organism evidence="1 2">
    <name type="scientific">Brochothrix phage A9</name>
    <dbReference type="NCBI Taxonomy" id="857312"/>
    <lineage>
        <taxon>Viruses</taxon>
        <taxon>Duplodnaviria</taxon>
        <taxon>Heunggongvirae</taxon>
        <taxon>Uroviricota</taxon>
        <taxon>Caudoviricetes</taxon>
        <taxon>Herelleviridae</taxon>
        <taxon>Klumppvirus</taxon>
        <taxon>Klumppvirus A9</taxon>
    </lineage>
</organism>
<evidence type="ECO:0000313" key="2">
    <source>
        <dbReference type="Proteomes" id="UP000000331"/>
    </source>
</evidence>